<dbReference type="SMART" id="SM01324">
    <property type="entry name" value="YARHG"/>
    <property type="match status" value="1"/>
</dbReference>
<dbReference type="InterPro" id="IPR025582">
    <property type="entry name" value="YARHG_dom"/>
</dbReference>
<dbReference type="EMBL" id="CP069280">
    <property type="protein sequence ID" value="QRI54717.1"/>
    <property type="molecule type" value="Genomic_DNA"/>
</dbReference>
<proteinExistence type="predicted"/>
<name>A0ABD7CN69_CLOBO</name>
<dbReference type="Pfam" id="PF13240">
    <property type="entry name" value="Zn_Ribbon_1"/>
    <property type="match status" value="1"/>
</dbReference>
<evidence type="ECO:0000259" key="3">
    <source>
        <dbReference type="SMART" id="SM01324"/>
    </source>
</evidence>
<gene>
    <name evidence="4" type="ORF">JQS73_06340</name>
</gene>
<keyword evidence="2" id="KW-0812">Transmembrane</keyword>
<feature type="domain" description="YARHG" evidence="3">
    <location>
        <begin position="306"/>
        <end position="390"/>
    </location>
</feature>
<dbReference type="Proteomes" id="UP000663464">
    <property type="component" value="Chromosome"/>
</dbReference>
<keyword evidence="2" id="KW-1133">Transmembrane helix</keyword>
<feature type="compositionally biased region" description="Basic and acidic residues" evidence="1">
    <location>
        <begin position="38"/>
        <end position="56"/>
    </location>
</feature>
<dbReference type="PANTHER" id="PTHR40038">
    <property type="entry name" value="MEMBRANE-ASSOCIATED PROTEIN TCAA"/>
    <property type="match status" value="1"/>
</dbReference>
<evidence type="ECO:0000313" key="4">
    <source>
        <dbReference type="EMBL" id="QRI54717.1"/>
    </source>
</evidence>
<dbReference type="InterPro" id="IPR038434">
    <property type="entry name" value="YARHG_sf"/>
</dbReference>
<evidence type="ECO:0000313" key="5">
    <source>
        <dbReference type="Proteomes" id="UP000663464"/>
    </source>
</evidence>
<sequence length="392" mass="46620">MSYCENCGTKLEDRDNFCKKCGTKVIKEHPKKKILEEITLEKENTSEEMNKPKEENNIDESTIVINSEDVHNELEKTYETMVKEKNKGSFSKENYKENYDEMEDVDFEDDNEDYGNKNKKILVLVSIFIVVICFITAFLFKDNIMCNHYIKKANKEMSETEKIHNYNKALGYKYKDEVVNEIYETVKNTEDFEEKLSGVYKLKEGDRKKILNKVFIYKADDSFQKENYEECAKLLEKAKKNGYNIKDFPKYNELLTKLNTEDKKQFEDNSSSQYTYKNSNPTIEESYINSLGDVYYKDHNEYNNLQGYIIPQSNQRYLTEDELKNYDKYTLDLIRNEIYARYGYAFKEEPFKSYFSNKNWYVKDEGFKGADSELNEYELKNIKLLLELSSKK</sequence>
<keyword evidence="2" id="KW-0472">Membrane</keyword>
<protein>
    <submittedName>
        <fullName evidence="4">YARHG domain-containing protein</fullName>
    </submittedName>
</protein>
<dbReference type="InterPro" id="IPR026870">
    <property type="entry name" value="Zinc_ribbon_dom"/>
</dbReference>
<dbReference type="Gene3D" id="1.20.58.1690">
    <property type="match status" value="1"/>
</dbReference>
<evidence type="ECO:0000256" key="1">
    <source>
        <dbReference type="SAM" id="MobiDB-lite"/>
    </source>
</evidence>
<reference evidence="4 5" key="1">
    <citation type="journal article" date="2014" name="J. Infect. Dis.">
        <title>Molecular characterization of a novel botulinum neurotoxin type H gene.</title>
        <authorList>
            <person name="Dover N."/>
            <person name="Barash J.R."/>
            <person name="Hill K.K."/>
            <person name="Xie G."/>
            <person name="Arnon S.S."/>
        </authorList>
    </citation>
    <scope>NUCLEOTIDE SEQUENCE [LARGE SCALE GENOMIC DNA]</scope>
    <source>
        <strain evidence="4 5">IBCA10-7060</strain>
    </source>
</reference>
<dbReference type="PANTHER" id="PTHR40038:SF1">
    <property type="entry name" value="MEMBRANE-ASSOCIATED PROTEIN TCAA"/>
    <property type="match status" value="1"/>
</dbReference>
<dbReference type="AlphaFoldDB" id="A0ABD7CN69"/>
<dbReference type="RefSeq" id="WP_041348033.1">
    <property type="nucleotide sequence ID" value="NZ_CP069280.1"/>
</dbReference>
<accession>A0ABD7CN69</accession>
<feature type="region of interest" description="Disordered" evidence="1">
    <location>
        <begin position="38"/>
        <end position="58"/>
    </location>
</feature>
<evidence type="ECO:0000256" key="2">
    <source>
        <dbReference type="SAM" id="Phobius"/>
    </source>
</evidence>
<feature type="transmembrane region" description="Helical" evidence="2">
    <location>
        <begin position="121"/>
        <end position="140"/>
    </location>
</feature>
<dbReference type="Pfam" id="PF13308">
    <property type="entry name" value="YARHG"/>
    <property type="match status" value="1"/>
</dbReference>
<organism evidence="4 5">
    <name type="scientific">Clostridium botulinum</name>
    <dbReference type="NCBI Taxonomy" id="1491"/>
    <lineage>
        <taxon>Bacteria</taxon>
        <taxon>Bacillati</taxon>
        <taxon>Bacillota</taxon>
        <taxon>Clostridia</taxon>
        <taxon>Eubacteriales</taxon>
        <taxon>Clostridiaceae</taxon>
        <taxon>Clostridium</taxon>
    </lineage>
</organism>